<evidence type="ECO:0000313" key="12">
    <source>
        <dbReference type="EMBL" id="SET31573.1"/>
    </source>
</evidence>
<dbReference type="Proteomes" id="UP000242642">
    <property type="component" value="Unassembled WGS sequence"/>
</dbReference>
<evidence type="ECO:0000259" key="9">
    <source>
        <dbReference type="PROSITE" id="PS50893"/>
    </source>
</evidence>
<feature type="domain" description="ABC transporter" evidence="9">
    <location>
        <begin position="473"/>
        <end position="709"/>
    </location>
</feature>
<organism evidence="12 13">
    <name type="scientific">Thorsellia anophelis DSM 18579</name>
    <dbReference type="NCBI Taxonomy" id="1123402"/>
    <lineage>
        <taxon>Bacteria</taxon>
        <taxon>Pseudomonadati</taxon>
        <taxon>Pseudomonadota</taxon>
        <taxon>Gammaproteobacteria</taxon>
        <taxon>Enterobacterales</taxon>
        <taxon>Thorselliaceae</taxon>
        <taxon>Thorsellia</taxon>
    </lineage>
</organism>
<keyword evidence="6 8" id="KW-1133">Transmembrane helix</keyword>
<dbReference type="RefSeq" id="WP_093320425.1">
    <property type="nucleotide sequence ID" value="NZ_FOHV01000016.1"/>
</dbReference>
<dbReference type="PANTHER" id="PTHR43394:SF1">
    <property type="entry name" value="ATP-BINDING CASSETTE SUB-FAMILY B MEMBER 10, MITOCHONDRIAL"/>
    <property type="match status" value="1"/>
</dbReference>
<dbReference type="CDD" id="cd18587">
    <property type="entry name" value="ABC_6TM_LapB_like"/>
    <property type="match status" value="1"/>
</dbReference>
<dbReference type="Gene3D" id="3.40.50.300">
    <property type="entry name" value="P-loop containing nucleotide triphosphate hydrolases"/>
    <property type="match status" value="1"/>
</dbReference>
<dbReference type="InterPro" id="IPR027417">
    <property type="entry name" value="P-loop_NTPase"/>
</dbReference>
<dbReference type="PROSITE" id="PS00211">
    <property type="entry name" value="ABC_TRANSPORTER_1"/>
    <property type="match status" value="1"/>
</dbReference>
<feature type="transmembrane region" description="Helical" evidence="8">
    <location>
        <begin position="158"/>
        <end position="183"/>
    </location>
</feature>
<dbReference type="SUPFAM" id="SSF90123">
    <property type="entry name" value="ABC transporter transmembrane region"/>
    <property type="match status" value="1"/>
</dbReference>
<feature type="transmembrane region" description="Helical" evidence="8">
    <location>
        <begin position="267"/>
        <end position="292"/>
    </location>
</feature>
<proteinExistence type="predicted"/>
<dbReference type="GO" id="GO:0008233">
    <property type="term" value="F:peptidase activity"/>
    <property type="evidence" value="ECO:0007669"/>
    <property type="project" value="InterPro"/>
</dbReference>
<keyword evidence="5 12" id="KW-0067">ATP-binding</keyword>
<dbReference type="PROSITE" id="PS50990">
    <property type="entry name" value="PEPTIDASE_C39"/>
    <property type="match status" value="1"/>
</dbReference>
<dbReference type="GO" id="GO:0016887">
    <property type="term" value="F:ATP hydrolysis activity"/>
    <property type="evidence" value="ECO:0007669"/>
    <property type="project" value="InterPro"/>
</dbReference>
<dbReference type="GO" id="GO:0005886">
    <property type="term" value="C:plasma membrane"/>
    <property type="evidence" value="ECO:0007669"/>
    <property type="project" value="UniProtKB-SubCell"/>
</dbReference>
<keyword evidence="4" id="KW-0378">Hydrolase</keyword>
<dbReference type="PROSITE" id="PS50929">
    <property type="entry name" value="ABC_TM1F"/>
    <property type="match status" value="1"/>
</dbReference>
<feature type="domain" description="Peptidase C39" evidence="11">
    <location>
        <begin position="5"/>
        <end position="125"/>
    </location>
</feature>
<sequence>MSLSQIQKDKIIHVFSLIAKHYNIHVSEERIKVDAAWSDSKEEKEFLNQLALQMGLSFDKKTYSKKLINAMRLPLVIYFNDGSIGVIESLDKRHNVSISLQDELGYLVLPIKSLKEKAKEIWVLRPLNAVPDARVDEYIKPYQSNWFRKIIFHDKRRYLDLFTASLIANVLTLTTTLFSMQIYDRVVPSQSHSTLWVLFTGVMIALIFEFLLKGARSKLTDVIGKRADSRITDKVFGHAIRIKTQAKSQSTGSFIAQIRELEQVRELVTSTTLGALLDIPFILLFFVVLWMIGGYLVIVPLIVVPLILIAGLIAQWPLSRLAKEGMRESALRNAMLVEAVEALDDIKLLRAEQRFQNLWNQINDVSSDISKKQRAITNFLTHWTQTLQSMTFVGVLLVGAYLVIAGELTTGALVATSILSSRTLGPIAQWTGVFARLQSTRSAYQGLNELMQKPVDQPIEENRLQRPVIEGEYIFEDVRFKYDPNATHLTLNIPKLHIKAGSKVGIIGKMGSGKSTLLHLFSGMITPEEGAIYLNGDLIKMIDVSDLRRDVGFLSQTSRLFHGTLRENLCMGRPHASNEEMIEALTLTGAWSMLKQLEGGLDYMVREGGHGLSGGQKQALLLSRMLIMNPRTLLLDEPTASMDQASEIHIVNAMRTWFKDKTVIVATHRPAVLDWVDTLIVIDEGKIILMGEKSAVLARLDSLNSANQKISG</sequence>
<keyword evidence="7 8" id="KW-0472">Membrane</keyword>
<evidence type="ECO:0000256" key="4">
    <source>
        <dbReference type="ARBA" id="ARBA00022801"/>
    </source>
</evidence>
<dbReference type="InterPro" id="IPR017750">
    <property type="entry name" value="ATPase_T1SS"/>
</dbReference>
<evidence type="ECO:0000259" key="11">
    <source>
        <dbReference type="PROSITE" id="PS50990"/>
    </source>
</evidence>
<dbReference type="Pfam" id="PF00005">
    <property type="entry name" value="ABC_tran"/>
    <property type="match status" value="1"/>
</dbReference>
<reference evidence="13" key="1">
    <citation type="submission" date="2016-10" db="EMBL/GenBank/DDBJ databases">
        <authorList>
            <person name="Varghese N."/>
            <person name="Submissions S."/>
        </authorList>
    </citation>
    <scope>NUCLEOTIDE SEQUENCE [LARGE SCALE GENOMIC DNA]</scope>
    <source>
        <strain evidence="13">DSM 18579</strain>
    </source>
</reference>
<feature type="transmembrane region" description="Helical" evidence="8">
    <location>
        <begin position="392"/>
        <end position="419"/>
    </location>
</feature>
<dbReference type="InterPro" id="IPR003593">
    <property type="entry name" value="AAA+_ATPase"/>
</dbReference>
<evidence type="ECO:0000256" key="5">
    <source>
        <dbReference type="ARBA" id="ARBA00022840"/>
    </source>
</evidence>
<dbReference type="InterPro" id="IPR003439">
    <property type="entry name" value="ABC_transporter-like_ATP-bd"/>
</dbReference>
<dbReference type="EMBL" id="FOHV01000016">
    <property type="protein sequence ID" value="SET31573.1"/>
    <property type="molecule type" value="Genomic_DNA"/>
</dbReference>
<dbReference type="InterPro" id="IPR039421">
    <property type="entry name" value="Type_1_exporter"/>
</dbReference>
<dbReference type="Gene3D" id="1.20.1560.10">
    <property type="entry name" value="ABC transporter type 1, transmembrane domain"/>
    <property type="match status" value="1"/>
</dbReference>
<keyword evidence="3" id="KW-0547">Nucleotide-binding</keyword>
<dbReference type="OrthoDB" id="9787557at2"/>
<comment type="subcellular location">
    <subcellularLocation>
        <location evidence="1">Cell membrane</location>
        <topology evidence="1">Multi-pass membrane protein</topology>
    </subcellularLocation>
</comment>
<keyword evidence="13" id="KW-1185">Reference proteome</keyword>
<dbReference type="AlphaFoldDB" id="A0A1I0DIV9"/>
<dbReference type="GO" id="GO:0005524">
    <property type="term" value="F:ATP binding"/>
    <property type="evidence" value="ECO:0007669"/>
    <property type="project" value="UniProtKB-KW"/>
</dbReference>
<dbReference type="InterPro" id="IPR011527">
    <property type="entry name" value="ABC1_TM_dom"/>
</dbReference>
<evidence type="ECO:0000259" key="10">
    <source>
        <dbReference type="PROSITE" id="PS50929"/>
    </source>
</evidence>
<dbReference type="GO" id="GO:0006508">
    <property type="term" value="P:proteolysis"/>
    <property type="evidence" value="ECO:0007669"/>
    <property type="project" value="InterPro"/>
</dbReference>
<evidence type="ECO:0000256" key="2">
    <source>
        <dbReference type="ARBA" id="ARBA00022692"/>
    </source>
</evidence>
<dbReference type="PANTHER" id="PTHR43394">
    <property type="entry name" value="ATP-DEPENDENT PERMEASE MDL1, MITOCHONDRIAL"/>
    <property type="match status" value="1"/>
</dbReference>
<protein>
    <submittedName>
        <fullName evidence="12">ATP-binding cassette, subfamily C, LapB</fullName>
    </submittedName>
</protein>
<feature type="transmembrane region" description="Helical" evidence="8">
    <location>
        <begin position="298"/>
        <end position="318"/>
    </location>
</feature>
<dbReference type="Pfam" id="PF00664">
    <property type="entry name" value="ABC_membrane"/>
    <property type="match status" value="1"/>
</dbReference>
<evidence type="ECO:0000313" key="13">
    <source>
        <dbReference type="Proteomes" id="UP000242642"/>
    </source>
</evidence>
<dbReference type="SUPFAM" id="SSF52540">
    <property type="entry name" value="P-loop containing nucleoside triphosphate hydrolases"/>
    <property type="match status" value="1"/>
</dbReference>
<evidence type="ECO:0000256" key="3">
    <source>
        <dbReference type="ARBA" id="ARBA00022741"/>
    </source>
</evidence>
<feature type="transmembrane region" description="Helical" evidence="8">
    <location>
        <begin position="195"/>
        <end position="212"/>
    </location>
</feature>
<dbReference type="PROSITE" id="PS50893">
    <property type="entry name" value="ABC_TRANSPORTER_2"/>
    <property type="match status" value="1"/>
</dbReference>
<dbReference type="Gene3D" id="3.90.70.10">
    <property type="entry name" value="Cysteine proteinases"/>
    <property type="match status" value="1"/>
</dbReference>
<evidence type="ECO:0000256" key="8">
    <source>
        <dbReference type="SAM" id="Phobius"/>
    </source>
</evidence>
<keyword evidence="2 8" id="KW-0812">Transmembrane</keyword>
<dbReference type="STRING" id="1123402.SAMN02583745_01982"/>
<dbReference type="InterPro" id="IPR017871">
    <property type="entry name" value="ABC_transporter-like_CS"/>
</dbReference>
<gene>
    <name evidence="12" type="ORF">SAMN02583745_01982</name>
</gene>
<evidence type="ECO:0000256" key="1">
    <source>
        <dbReference type="ARBA" id="ARBA00004651"/>
    </source>
</evidence>
<dbReference type="InterPro" id="IPR036640">
    <property type="entry name" value="ABC1_TM_sf"/>
</dbReference>
<name>A0A1I0DIV9_9GAMM</name>
<evidence type="ECO:0000256" key="6">
    <source>
        <dbReference type="ARBA" id="ARBA00022989"/>
    </source>
</evidence>
<feature type="domain" description="ABC transmembrane type-1" evidence="10">
    <location>
        <begin position="164"/>
        <end position="439"/>
    </location>
</feature>
<accession>A0A1I0DIV9</accession>
<evidence type="ECO:0000256" key="7">
    <source>
        <dbReference type="ARBA" id="ARBA00023136"/>
    </source>
</evidence>
<dbReference type="InterPro" id="IPR005074">
    <property type="entry name" value="Peptidase_C39"/>
</dbReference>
<dbReference type="GO" id="GO:0015421">
    <property type="term" value="F:ABC-type oligopeptide transporter activity"/>
    <property type="evidence" value="ECO:0007669"/>
    <property type="project" value="TreeGrafter"/>
</dbReference>
<dbReference type="SMART" id="SM00382">
    <property type="entry name" value="AAA"/>
    <property type="match status" value="1"/>
</dbReference>
<dbReference type="NCBIfam" id="TIGR03375">
    <property type="entry name" value="type_I_sec_LssB"/>
    <property type="match status" value="1"/>
</dbReference>